<evidence type="ECO:0000256" key="1">
    <source>
        <dbReference type="SAM" id="MobiDB-lite"/>
    </source>
</evidence>
<feature type="signal peptide" evidence="3">
    <location>
        <begin position="1"/>
        <end position="16"/>
    </location>
</feature>
<keyword evidence="2" id="KW-1133">Transmembrane helix</keyword>
<feature type="domain" description="Interferon/interleukin receptor" evidence="5">
    <location>
        <begin position="119"/>
        <end position="203"/>
    </location>
</feature>
<proteinExistence type="predicted"/>
<dbReference type="GO" id="GO:0004896">
    <property type="term" value="F:cytokine receptor activity"/>
    <property type="evidence" value="ECO:0007669"/>
    <property type="project" value="TreeGrafter"/>
</dbReference>
<dbReference type="Proteomes" id="UP001059041">
    <property type="component" value="Linkage Group LG6"/>
</dbReference>
<keyword evidence="2" id="KW-0472">Membrane</keyword>
<feature type="chain" id="PRO_5040822740" evidence="3">
    <location>
        <begin position="17"/>
        <end position="443"/>
    </location>
</feature>
<feature type="region of interest" description="Disordered" evidence="1">
    <location>
        <begin position="332"/>
        <end position="367"/>
    </location>
</feature>
<keyword evidence="6" id="KW-0675">Receptor</keyword>
<keyword evidence="7" id="KW-1185">Reference proteome</keyword>
<sequence length="443" mass="48828">MTEIFIFISLIHTGLCMDIPAPVNLSISSEYLVHLLSWSLAPGTPAGVHYTVSMRSLSSSNVMLVKGCEKVTSPLQCNLTEAFSDPFETYYTSVSAVLRKRTSPPAHCSPFKPVVNSTLESPLVSVSVLNTSLRVSLRSPSPGLHGIYNSFSFIYRLAITIEDGPEFHQEVKGLRNLTVNDLTPGRRYCVNVSIINHKYSSRPAVCVSIPKTDNISVTDVLMALGLCLPMVLMVPIVMWVTPRFLSHFLFKKVDLPEVLKSFKNHHQVYRVLLIPSESISTLTEDTDALQKMKMNTDEHEETDGDAEEDGVMYERLATQHLPAPDTCWSSALVSESSPVKPSSGVHESSADVQSSGCSGSEGDGVSDSHHLLAETRALIKCVDEPNGAALEEEDVNLCSVMLHHDSTHDFELIADSFDTPVNMHMSDCEQESEEEYSEYLSRS</sequence>
<dbReference type="EMBL" id="JAFHDT010000006">
    <property type="protein sequence ID" value="KAI7808367.1"/>
    <property type="molecule type" value="Genomic_DNA"/>
</dbReference>
<keyword evidence="3" id="KW-0732">Signal</keyword>
<dbReference type="Pfam" id="PF01108">
    <property type="entry name" value="Tissue_fac"/>
    <property type="match status" value="1"/>
</dbReference>
<name>A0A9W7WTT9_TRIRA</name>
<accession>A0A9W7WTT9</accession>
<dbReference type="InterPro" id="IPR013783">
    <property type="entry name" value="Ig-like_fold"/>
</dbReference>
<evidence type="ECO:0000256" key="2">
    <source>
        <dbReference type="SAM" id="Phobius"/>
    </source>
</evidence>
<reference evidence="6" key="1">
    <citation type="submission" date="2021-02" db="EMBL/GenBank/DDBJ databases">
        <title>Comparative genomics reveals that relaxation of natural selection precedes convergent phenotypic evolution of cavefish.</title>
        <authorList>
            <person name="Peng Z."/>
        </authorList>
    </citation>
    <scope>NUCLEOTIDE SEQUENCE</scope>
    <source>
        <tissue evidence="6">Muscle</tissue>
    </source>
</reference>
<gene>
    <name evidence="6" type="ORF">IRJ41_003101</name>
</gene>
<dbReference type="SUPFAM" id="SSF49265">
    <property type="entry name" value="Fibronectin type III"/>
    <property type="match status" value="2"/>
</dbReference>
<dbReference type="GO" id="GO:0005886">
    <property type="term" value="C:plasma membrane"/>
    <property type="evidence" value="ECO:0007669"/>
    <property type="project" value="TreeGrafter"/>
</dbReference>
<dbReference type="AlphaFoldDB" id="A0A9W7WTT9"/>
<evidence type="ECO:0000259" key="4">
    <source>
        <dbReference type="Pfam" id="PF01108"/>
    </source>
</evidence>
<dbReference type="InterPro" id="IPR050650">
    <property type="entry name" value="Type-II_Cytokine-TF_Rcpt"/>
</dbReference>
<dbReference type="Pfam" id="PF09294">
    <property type="entry name" value="Interfer-bind"/>
    <property type="match status" value="1"/>
</dbReference>
<dbReference type="Gene3D" id="2.60.40.10">
    <property type="entry name" value="Immunoglobulins"/>
    <property type="match status" value="1"/>
</dbReference>
<feature type="domain" description="Fibronectin type-III" evidence="4">
    <location>
        <begin position="13"/>
        <end position="103"/>
    </location>
</feature>
<dbReference type="InterPro" id="IPR036116">
    <property type="entry name" value="FN3_sf"/>
</dbReference>
<organism evidence="6 7">
    <name type="scientific">Triplophysa rosa</name>
    <name type="common">Cave loach</name>
    <dbReference type="NCBI Taxonomy" id="992332"/>
    <lineage>
        <taxon>Eukaryota</taxon>
        <taxon>Metazoa</taxon>
        <taxon>Chordata</taxon>
        <taxon>Craniata</taxon>
        <taxon>Vertebrata</taxon>
        <taxon>Euteleostomi</taxon>
        <taxon>Actinopterygii</taxon>
        <taxon>Neopterygii</taxon>
        <taxon>Teleostei</taxon>
        <taxon>Ostariophysi</taxon>
        <taxon>Cypriniformes</taxon>
        <taxon>Nemacheilidae</taxon>
        <taxon>Triplophysa</taxon>
    </lineage>
</organism>
<protein>
    <submittedName>
        <fullName evidence="6">Cytokine receptor family member b2</fullName>
    </submittedName>
</protein>
<dbReference type="PANTHER" id="PTHR20859:SF93">
    <property type="entry name" value="CYTOKINE RECEPTOR FAMILY MEMBER B12-RELATED"/>
    <property type="match status" value="1"/>
</dbReference>
<dbReference type="PANTHER" id="PTHR20859">
    <property type="entry name" value="INTERFERON/INTERLEUKIN RECEPTOR"/>
    <property type="match status" value="1"/>
</dbReference>
<dbReference type="InterPro" id="IPR003961">
    <property type="entry name" value="FN3_dom"/>
</dbReference>
<feature type="transmembrane region" description="Helical" evidence="2">
    <location>
        <begin position="220"/>
        <end position="241"/>
    </location>
</feature>
<evidence type="ECO:0000313" key="7">
    <source>
        <dbReference type="Proteomes" id="UP001059041"/>
    </source>
</evidence>
<keyword evidence="2" id="KW-0812">Transmembrane</keyword>
<evidence type="ECO:0000256" key="3">
    <source>
        <dbReference type="SAM" id="SignalP"/>
    </source>
</evidence>
<evidence type="ECO:0000313" key="6">
    <source>
        <dbReference type="EMBL" id="KAI7808367.1"/>
    </source>
</evidence>
<comment type="caution">
    <text evidence="6">The sequence shown here is derived from an EMBL/GenBank/DDBJ whole genome shotgun (WGS) entry which is preliminary data.</text>
</comment>
<evidence type="ECO:0000259" key="5">
    <source>
        <dbReference type="Pfam" id="PF09294"/>
    </source>
</evidence>
<dbReference type="InterPro" id="IPR015373">
    <property type="entry name" value="Interferon/interleukin_rcp_dom"/>
</dbReference>